<keyword evidence="2" id="KW-1185">Reference proteome</keyword>
<sequence>MISNKYFYKPCCLSINLLRPGLGYGALKNAPYRHRVRVFVGGYARDAARARPAEGGPMDYFSYGVTTFGQIRDTVRYPYRDTR</sequence>
<dbReference type="RefSeq" id="YP_001110919.1">
    <property type="nucleotide sequence ID" value="NC_009233.1"/>
</dbReference>
<proteinExistence type="predicted"/>
<dbReference type="KEGG" id="vg:5076055"/>
<evidence type="ECO:0000313" key="1">
    <source>
        <dbReference type="EMBL" id="ABO37253.1"/>
    </source>
</evidence>
<dbReference type="Proteomes" id="UP000001324">
    <property type="component" value="Segment"/>
</dbReference>
<name>A4KXC2_HVAVE</name>
<evidence type="ECO:0000313" key="2">
    <source>
        <dbReference type="Proteomes" id="UP000001324"/>
    </source>
</evidence>
<dbReference type="GeneID" id="5076055"/>
<organismHost>
    <name type="scientific">Noctuidae</name>
    <name type="common">owlet moths</name>
    <dbReference type="NCBI Taxonomy" id="7100"/>
</organismHost>
<protein>
    <submittedName>
        <fullName evidence="1">Uncharacterized protein</fullName>
    </submittedName>
</protein>
<accession>A4KXC2</accession>
<dbReference type="EMBL" id="EF133465">
    <property type="protein sequence ID" value="ABO37253.1"/>
    <property type="molecule type" value="Genomic_DNA"/>
</dbReference>
<reference evidence="1 2" key="1">
    <citation type="journal article" date="2007" name="J. Gen. Virol.">
        <title>Sequence and organization of the Heliothis virescens ascovirus genome.</title>
        <authorList>
            <person name="Asgari S."/>
            <person name="Davis J."/>
            <person name="Wood D."/>
            <person name="Wilson P."/>
            <person name="McGrath A."/>
        </authorList>
    </citation>
    <scope>NUCLEOTIDE SEQUENCE [LARGE SCALE GENOMIC DNA]</scope>
    <source>
        <strain evidence="2">HvAv-3e</strain>
    </source>
</reference>
<organism evidence="2">
    <name type="scientific">Heliothis virescens ascovirus 3e</name>
    <name type="common">HvAV-3e</name>
    <dbReference type="NCBI Taxonomy" id="260797"/>
    <lineage>
        <taxon>Viruses</taxon>
        <taxon>Varidnaviria</taxon>
        <taxon>Bamfordvirae</taxon>
        <taxon>Nucleocytoviricota</taxon>
        <taxon>Megaviricetes</taxon>
        <taxon>Pimascovirales</taxon>
        <taxon>Pimascovirales incertae sedis</taxon>
        <taxon>Ascoviridae</taxon>
        <taxon>Ascovirus</taxon>
        <taxon>Ascovirus hvav3a</taxon>
    </lineage>
</organism>